<evidence type="ECO:0000256" key="4">
    <source>
        <dbReference type="ARBA" id="ARBA00022806"/>
    </source>
</evidence>
<dbReference type="FunFam" id="3.40.50.300:FF:000379">
    <property type="entry name" value="RNA helicase"/>
    <property type="match status" value="1"/>
</dbReference>
<dbReference type="RefSeq" id="XP_020027650.1">
    <property type="nucleotide sequence ID" value="XM_020172061.1"/>
</dbReference>
<evidence type="ECO:0000259" key="15">
    <source>
        <dbReference type="PROSITE" id="PS51192"/>
    </source>
</evidence>
<evidence type="ECO:0000313" key="18">
    <source>
        <dbReference type="RefSeq" id="XP_020027650.1"/>
    </source>
</evidence>
<dbReference type="InterPro" id="IPR011545">
    <property type="entry name" value="DEAD/DEAH_box_helicase_dom"/>
</dbReference>
<keyword evidence="3 12" id="KW-0378">Hydrolase</keyword>
<dbReference type="InterPro" id="IPR014001">
    <property type="entry name" value="Helicase_ATP-bd"/>
</dbReference>
<protein>
    <recommendedName>
        <fullName evidence="13">ATP-dependent RNA helicase</fullName>
        <ecNumber evidence="13">3.6.4.13</ecNumber>
    </recommendedName>
</protein>
<dbReference type="GO" id="GO:0005730">
    <property type="term" value="C:nucleolus"/>
    <property type="evidence" value="ECO:0007669"/>
    <property type="project" value="UniProtKB-SubCell"/>
</dbReference>
<comment type="function">
    <text evidence="13">RNA helicase.</text>
</comment>
<dbReference type="InterPro" id="IPR025313">
    <property type="entry name" value="SPB4-like_CTE"/>
</dbReference>
<keyword evidence="2 12" id="KW-0547">Nucleotide-binding</keyword>
<keyword evidence="6 13" id="KW-0694">RNA-binding</keyword>
<dbReference type="InterPro" id="IPR001650">
    <property type="entry name" value="Helicase_C-like"/>
</dbReference>
<evidence type="ECO:0000256" key="5">
    <source>
        <dbReference type="ARBA" id="ARBA00022840"/>
    </source>
</evidence>
<feature type="compositionally biased region" description="Basic and acidic residues" evidence="14">
    <location>
        <begin position="117"/>
        <end position="149"/>
    </location>
</feature>
<evidence type="ECO:0000256" key="9">
    <source>
        <dbReference type="ARBA" id="ARBA00047984"/>
    </source>
</evidence>
<dbReference type="EC" id="3.6.4.13" evidence="13"/>
<dbReference type="InterPro" id="IPR044773">
    <property type="entry name" value="DDX18/Has1_DEADc"/>
</dbReference>
<dbReference type="GO" id="GO:0016787">
    <property type="term" value="F:hydrolase activity"/>
    <property type="evidence" value="ECO:0007669"/>
    <property type="project" value="UniProtKB-KW"/>
</dbReference>
<dbReference type="CDD" id="cd18787">
    <property type="entry name" value="SF2_C_DEAD"/>
    <property type="match status" value="1"/>
</dbReference>
<dbReference type="GeneID" id="109691845"/>
<dbReference type="Proteomes" id="UP001732720">
    <property type="component" value="Chromosome 4"/>
</dbReference>
<dbReference type="Pfam" id="PF00271">
    <property type="entry name" value="Helicase_C"/>
    <property type="match status" value="1"/>
</dbReference>
<dbReference type="SMART" id="SM00487">
    <property type="entry name" value="DEXDc"/>
    <property type="match status" value="1"/>
</dbReference>
<dbReference type="CTD" id="8886"/>
<evidence type="ECO:0000256" key="6">
    <source>
        <dbReference type="ARBA" id="ARBA00022884"/>
    </source>
</evidence>
<feature type="domain" description="Helicase ATP-binding" evidence="15">
    <location>
        <begin position="203"/>
        <end position="378"/>
    </location>
</feature>
<comment type="function">
    <text evidence="10">ATP-dependent RNA helicase that plays a role in the regulation of R-loop homeostasis in both endogenous R-loop-prone regions and at sites of DNA damage. At endogenous loci such as actively transcribed genes, may act as a helicase to resolve the formation of R-loop during transcription and prevent the interference of R-loop with DNA-replication machinery. Also participates in the removal of DNA-lesion-associated R-loop. Plays an essential role for establishing pluripotency during embryogenesis and for pluripotency maintenance in embryonic stem cells. Mechanistically, prevents the polycomb repressive complex 2 (PRC2) from accessing rDNA loci and protects the active chromatin status in nucleolus.</text>
</comment>
<evidence type="ECO:0000256" key="13">
    <source>
        <dbReference type="RuleBase" id="RU365068"/>
    </source>
</evidence>
<evidence type="ECO:0000256" key="12">
    <source>
        <dbReference type="RuleBase" id="RU000492"/>
    </source>
</evidence>
<gene>
    <name evidence="18" type="primary">Ddx18</name>
</gene>
<accession>A0A8B7V9W6</accession>
<evidence type="ECO:0000259" key="16">
    <source>
        <dbReference type="PROSITE" id="PS51194"/>
    </source>
</evidence>
<evidence type="ECO:0000256" key="7">
    <source>
        <dbReference type="ARBA" id="ARBA00023242"/>
    </source>
</evidence>
<keyword evidence="5 12" id="KW-0067">ATP-binding</keyword>
<dbReference type="GO" id="GO:0005524">
    <property type="term" value="F:ATP binding"/>
    <property type="evidence" value="ECO:0007669"/>
    <property type="project" value="UniProtKB-UniRule"/>
</dbReference>
<dbReference type="SMART" id="SM00490">
    <property type="entry name" value="HELICc"/>
    <property type="match status" value="1"/>
</dbReference>
<comment type="catalytic activity">
    <reaction evidence="9 13">
        <text>ATP + H2O = ADP + phosphate + H(+)</text>
        <dbReference type="Rhea" id="RHEA:13065"/>
        <dbReference type="ChEBI" id="CHEBI:15377"/>
        <dbReference type="ChEBI" id="CHEBI:15378"/>
        <dbReference type="ChEBI" id="CHEBI:30616"/>
        <dbReference type="ChEBI" id="CHEBI:43474"/>
        <dbReference type="ChEBI" id="CHEBI:456216"/>
        <dbReference type="EC" id="3.6.4.13"/>
    </reaction>
</comment>
<keyword evidence="17" id="KW-1185">Reference proteome</keyword>
<feature type="compositionally biased region" description="Polar residues" evidence="14">
    <location>
        <begin position="88"/>
        <end position="105"/>
    </location>
</feature>
<comment type="subcellular location">
    <subcellularLocation>
        <location evidence="1">Nucleus</location>
        <location evidence="1">Nucleolus</location>
    </subcellularLocation>
</comment>
<organism evidence="18">
    <name type="scientific">Castor canadensis</name>
    <name type="common">American beaver</name>
    <dbReference type="NCBI Taxonomy" id="51338"/>
    <lineage>
        <taxon>Eukaryota</taxon>
        <taxon>Metazoa</taxon>
        <taxon>Chordata</taxon>
        <taxon>Craniata</taxon>
        <taxon>Vertebrata</taxon>
        <taxon>Euteleostomi</taxon>
        <taxon>Mammalia</taxon>
        <taxon>Eutheria</taxon>
        <taxon>Euarchontoglires</taxon>
        <taxon>Glires</taxon>
        <taxon>Rodentia</taxon>
        <taxon>Castorimorpha</taxon>
        <taxon>Castoridae</taxon>
        <taxon>Castor</taxon>
    </lineage>
</organism>
<dbReference type="PANTHER" id="PTHR24031">
    <property type="entry name" value="RNA HELICASE"/>
    <property type="match status" value="1"/>
</dbReference>
<dbReference type="SUPFAM" id="SSF52540">
    <property type="entry name" value="P-loop containing nucleoside triphosphate hydrolases"/>
    <property type="match status" value="1"/>
</dbReference>
<dbReference type="CDD" id="cd17942">
    <property type="entry name" value="DEADc_DDX18"/>
    <property type="match status" value="1"/>
</dbReference>
<dbReference type="InterPro" id="IPR000629">
    <property type="entry name" value="RNA-helicase_DEAD-box_CS"/>
</dbReference>
<dbReference type="PROSITE" id="PS51192">
    <property type="entry name" value="HELICASE_ATP_BIND_1"/>
    <property type="match status" value="1"/>
</dbReference>
<comment type="domain">
    <text evidence="13">The Q motif is unique to and characteristic of the DEAD box family of RNA helicases and controls ATP binding and hydrolysis.</text>
</comment>
<evidence type="ECO:0000313" key="17">
    <source>
        <dbReference type="Proteomes" id="UP001732720"/>
    </source>
</evidence>
<dbReference type="Pfam" id="PF00270">
    <property type="entry name" value="DEAD"/>
    <property type="match status" value="1"/>
</dbReference>
<dbReference type="GO" id="GO:0003724">
    <property type="term" value="F:RNA helicase activity"/>
    <property type="evidence" value="ECO:0007669"/>
    <property type="project" value="UniProtKB-EC"/>
</dbReference>
<evidence type="ECO:0000256" key="11">
    <source>
        <dbReference type="ARBA" id="ARBA00062957"/>
    </source>
</evidence>
<dbReference type="AlphaFoldDB" id="A0A8B7V9W6"/>
<comment type="subunit">
    <text evidence="11">Interacts with NOL8; the interaction is RNA-dependent. Interacts with PRC2 complex components EZH2, SUZ2 and JARID2; these interactions prevent deposition of the repressive H3K27me3 mark onto rDNA in pluripotent cells.</text>
</comment>
<evidence type="ECO:0000256" key="10">
    <source>
        <dbReference type="ARBA" id="ARBA00055930"/>
    </source>
</evidence>
<dbReference type="SMART" id="SM01178">
    <property type="entry name" value="DUF4217"/>
    <property type="match status" value="1"/>
</dbReference>
<evidence type="ECO:0000256" key="3">
    <source>
        <dbReference type="ARBA" id="ARBA00022801"/>
    </source>
</evidence>
<keyword evidence="4 12" id="KW-0347">Helicase</keyword>
<feature type="region of interest" description="Disordered" evidence="14">
    <location>
        <begin position="72"/>
        <end position="163"/>
    </location>
</feature>
<dbReference type="GO" id="GO:0003723">
    <property type="term" value="F:RNA binding"/>
    <property type="evidence" value="ECO:0007669"/>
    <property type="project" value="UniProtKB-UniRule"/>
</dbReference>
<dbReference type="PROSITE" id="PS00039">
    <property type="entry name" value="DEAD_ATP_HELICASE"/>
    <property type="match status" value="1"/>
</dbReference>
<dbReference type="Gene3D" id="3.40.50.300">
    <property type="entry name" value="P-loop containing nucleotide triphosphate hydrolases"/>
    <property type="match status" value="2"/>
</dbReference>
<dbReference type="RefSeq" id="XP_020027650.1">
    <property type="nucleotide sequence ID" value="XM_020172061.2"/>
</dbReference>
<dbReference type="PROSITE" id="PS51194">
    <property type="entry name" value="HELICASE_CTER"/>
    <property type="match status" value="1"/>
</dbReference>
<name>A0A8B7V9W6_CASCN</name>
<comment type="similarity">
    <text evidence="8">Belongs to the DEAD box helicase family. DDX18/HAS1 subfamily.</text>
</comment>
<dbReference type="Pfam" id="PF13959">
    <property type="entry name" value="CTE_SPB4"/>
    <property type="match status" value="1"/>
</dbReference>
<evidence type="ECO:0000256" key="1">
    <source>
        <dbReference type="ARBA" id="ARBA00004604"/>
    </source>
</evidence>
<evidence type="ECO:0000256" key="8">
    <source>
        <dbReference type="ARBA" id="ARBA00024357"/>
    </source>
</evidence>
<sequence length="663" mass="74701">MSYLQMKLLRKKIEKRNLKLRQRNLKLQGASDVSLSETQNGNMLEETVKVGKVKKIKKNSVNVGLSEVQNGDVSENTVENGKVKKSPQKSTILTNGETTTQSPNSESKKKKKKKRKMVNDAEPDTKKAKIEEGTKASEETEDSVEKPGNEEEDSEVPSLPLGLTGAFEDTSFASLTNLVNENTLKAIKEMGFTNMTEIQHKSIRPLLEGRDLLAAAKTGSGKTLAFLIPAIELIVKLKFMPRNGTGVLILSPTRELAMQTFGVLKELMTHHVHTYGLIMGGSNRSAEAQKLGNGINIIVATPGRLLDHMQNTPGFMYKNLQCLVIDEADRILDVGFEEELKQIIKLLPTRRQTMLFSATQTRKIEDLARISLKKEPLYVGVDDDKANATVDGLEQGYVVCPSEKRFLLLFTFLKKNRKKKVMVFFSSCKSVKYHYELLNYIDLPVLAIHGKQKQNKRTTTFFQFCNADSGILLCTDVAARGLDIPEVDWIVQYDPPDDPKEYIHRVGRTARGLNGRGHALLILRPEELGFLRYLKQSKVPLNEFDFSWSKISDIQSQLEKLIEKNYFLHKSAQEAYKSYIRAYDSHSLKQIFNVNNLNLPQVALSFGFKVPPFVDLNVKSNEGKLKKRGGGGGFGYQKTKKVEKSKIFKHISRKPSDSRQFSH</sequence>
<dbReference type="OrthoDB" id="10259640at2759"/>
<keyword evidence="7" id="KW-0539">Nucleus</keyword>
<dbReference type="InterPro" id="IPR027417">
    <property type="entry name" value="P-loop_NTPase"/>
</dbReference>
<feature type="domain" description="Helicase C-terminal" evidence="16">
    <location>
        <begin position="392"/>
        <end position="562"/>
    </location>
</feature>
<reference evidence="18" key="1">
    <citation type="submission" date="2025-08" db="UniProtKB">
        <authorList>
            <consortium name="RefSeq"/>
        </authorList>
    </citation>
    <scope>IDENTIFICATION</scope>
    <source>
        <tissue evidence="18">Leukocyte</tissue>
    </source>
</reference>
<evidence type="ECO:0000256" key="2">
    <source>
        <dbReference type="ARBA" id="ARBA00022741"/>
    </source>
</evidence>
<evidence type="ECO:0000256" key="14">
    <source>
        <dbReference type="SAM" id="MobiDB-lite"/>
    </source>
</evidence>
<dbReference type="FunFam" id="3.40.50.300:FF:000460">
    <property type="entry name" value="RNA helicase"/>
    <property type="match status" value="1"/>
</dbReference>
<proteinExistence type="inferred from homology"/>